<feature type="transmembrane region" description="Helical" evidence="2">
    <location>
        <begin position="404"/>
        <end position="427"/>
    </location>
</feature>
<evidence type="ECO:0000256" key="1">
    <source>
        <dbReference type="SAM" id="MobiDB-lite"/>
    </source>
</evidence>
<dbReference type="InterPro" id="IPR046623">
    <property type="entry name" value="DUF6536"/>
</dbReference>
<feature type="transmembrane region" description="Helical" evidence="2">
    <location>
        <begin position="27"/>
        <end position="51"/>
    </location>
</feature>
<feature type="domain" description="DUF6536" evidence="3">
    <location>
        <begin position="25"/>
        <end position="178"/>
    </location>
</feature>
<protein>
    <recommendedName>
        <fullName evidence="3">DUF6536 domain-containing protein</fullName>
    </recommendedName>
</protein>
<evidence type="ECO:0000313" key="5">
    <source>
        <dbReference type="Proteomes" id="UP000777438"/>
    </source>
</evidence>
<keyword evidence="2" id="KW-0472">Membrane</keyword>
<comment type="caution">
    <text evidence="4">The sequence shown here is derived from an EMBL/GenBank/DDBJ whole genome shotgun (WGS) entry which is preliminary data.</text>
</comment>
<keyword evidence="2" id="KW-1133">Transmembrane helix</keyword>
<keyword evidence="5" id="KW-1185">Reference proteome</keyword>
<feature type="transmembrane region" description="Helical" evidence="2">
    <location>
        <begin position="536"/>
        <end position="560"/>
    </location>
</feature>
<organism evidence="4 5">
    <name type="scientific">Thelonectria olida</name>
    <dbReference type="NCBI Taxonomy" id="1576542"/>
    <lineage>
        <taxon>Eukaryota</taxon>
        <taxon>Fungi</taxon>
        <taxon>Dikarya</taxon>
        <taxon>Ascomycota</taxon>
        <taxon>Pezizomycotina</taxon>
        <taxon>Sordariomycetes</taxon>
        <taxon>Hypocreomycetidae</taxon>
        <taxon>Hypocreales</taxon>
        <taxon>Nectriaceae</taxon>
        <taxon>Thelonectria</taxon>
    </lineage>
</organism>
<evidence type="ECO:0000256" key="2">
    <source>
        <dbReference type="SAM" id="Phobius"/>
    </source>
</evidence>
<gene>
    <name evidence="4" type="ORF">B0T10DRAFT_404784</name>
</gene>
<evidence type="ECO:0000259" key="3">
    <source>
        <dbReference type="Pfam" id="PF20163"/>
    </source>
</evidence>
<feature type="transmembrane region" description="Helical" evidence="2">
    <location>
        <begin position="572"/>
        <end position="603"/>
    </location>
</feature>
<sequence length="672" mass="74583">MGPPNADVEIEQIENQPQSKAKSGWRVSLIGGAIASLVVLIINLAITLWSINLPTGVFEVSDTGRRVLFEGSCSTSRRLNTLLHLLINILSSILLAASSYGMQCLSAPTRAEVDKAHRAQKWMDIGILSVRNLRLISWQRSIPWIVLMLSSLPLHLLYNSMVYASLSTVNYYVYNVDERARWSPASSIIDGQGATELFELAREENWERLTPLECINGYATGFQTSRRDVLLVCGEGFESDQKDAYSKTYVTSGTVGSAPNSSCGESPFEWVCPNSGCSPCQDLLPAVRKQADDWKPFGYRVKYCLSQPVRQLCRINLSMPIAITIVCANALKTVVLMYAAFHPPKEPLFVLGDAVKSFLQTPDVFSRDMCLASADKIKWLGIQDCAGPEFSSLKRRRWAAAASWRRWSMGCLLYCLALGVAAFFLVWGVNTLGSPGIRTLWNMGFGAASDATLIVLKTNYGGYSKQEKEILTSIFMANAPQLFFSVLYFQYNGLFTCMLSAKEWSDFGRERKSIRVSSKPLGEQRSRYFLQLPYRFSVPLLLLSILIHWMLSQSIFLVAVEKLINEDDNYQLLEWAFATCGYSPIAIMFVILASFIMVLWVGITACLKLPTPIPLVGGCSLAIAAACHHPDGAAQLNAPLVPLQWGVMGNSEPQEESGYRHCGFSSEEVDEL</sequence>
<feature type="transmembrane region" description="Helical" evidence="2">
    <location>
        <begin position="470"/>
        <end position="491"/>
    </location>
</feature>
<reference evidence="4 5" key="1">
    <citation type="journal article" date="2021" name="Nat. Commun.">
        <title>Genetic determinants of endophytism in the Arabidopsis root mycobiome.</title>
        <authorList>
            <person name="Mesny F."/>
            <person name="Miyauchi S."/>
            <person name="Thiergart T."/>
            <person name="Pickel B."/>
            <person name="Atanasova L."/>
            <person name="Karlsson M."/>
            <person name="Huettel B."/>
            <person name="Barry K.W."/>
            <person name="Haridas S."/>
            <person name="Chen C."/>
            <person name="Bauer D."/>
            <person name="Andreopoulos W."/>
            <person name="Pangilinan J."/>
            <person name="LaButti K."/>
            <person name="Riley R."/>
            <person name="Lipzen A."/>
            <person name="Clum A."/>
            <person name="Drula E."/>
            <person name="Henrissat B."/>
            <person name="Kohler A."/>
            <person name="Grigoriev I.V."/>
            <person name="Martin F.M."/>
            <person name="Hacquard S."/>
        </authorList>
    </citation>
    <scope>NUCLEOTIDE SEQUENCE [LARGE SCALE GENOMIC DNA]</scope>
    <source>
        <strain evidence="4 5">MPI-CAGE-CH-0241</strain>
    </source>
</reference>
<keyword evidence="2" id="KW-0812">Transmembrane</keyword>
<feature type="transmembrane region" description="Helical" evidence="2">
    <location>
        <begin position="82"/>
        <end position="102"/>
    </location>
</feature>
<accession>A0A9P8W7G6</accession>
<feature type="region of interest" description="Disordered" evidence="1">
    <location>
        <begin position="652"/>
        <end position="672"/>
    </location>
</feature>
<dbReference type="Proteomes" id="UP000777438">
    <property type="component" value="Unassembled WGS sequence"/>
</dbReference>
<feature type="transmembrane region" description="Helical" evidence="2">
    <location>
        <begin position="439"/>
        <end position="458"/>
    </location>
</feature>
<dbReference type="PANTHER" id="PTHR35395">
    <property type="entry name" value="DUF6536 DOMAIN-CONTAINING PROTEIN"/>
    <property type="match status" value="1"/>
</dbReference>
<dbReference type="AlphaFoldDB" id="A0A9P8W7G6"/>
<dbReference type="EMBL" id="JAGPYM010000011">
    <property type="protein sequence ID" value="KAH6889430.1"/>
    <property type="molecule type" value="Genomic_DNA"/>
</dbReference>
<dbReference type="Pfam" id="PF20163">
    <property type="entry name" value="DUF6536"/>
    <property type="match status" value="1"/>
</dbReference>
<evidence type="ECO:0000313" key="4">
    <source>
        <dbReference type="EMBL" id="KAH6889430.1"/>
    </source>
</evidence>
<dbReference type="PANTHER" id="PTHR35395:SF1">
    <property type="entry name" value="DUF6536 DOMAIN-CONTAINING PROTEIN"/>
    <property type="match status" value="1"/>
</dbReference>
<name>A0A9P8W7G6_9HYPO</name>
<dbReference type="OrthoDB" id="5429634at2759"/>
<proteinExistence type="predicted"/>